<feature type="coiled-coil region" evidence="9">
    <location>
        <begin position="272"/>
        <end position="336"/>
    </location>
</feature>
<gene>
    <name evidence="12" type="primary">cep70</name>
</gene>
<accession>A0A6J2V6J0</accession>
<evidence type="ECO:0000313" key="12">
    <source>
        <dbReference type="RefSeq" id="XP_030627929.1"/>
    </source>
</evidence>
<feature type="compositionally biased region" description="Basic and acidic residues" evidence="10">
    <location>
        <begin position="258"/>
        <end position="268"/>
    </location>
</feature>
<dbReference type="GO" id="GO:0043015">
    <property type="term" value="F:gamma-tubulin binding"/>
    <property type="evidence" value="ECO:0007669"/>
    <property type="project" value="InterPro"/>
</dbReference>
<evidence type="ECO:0000256" key="5">
    <source>
        <dbReference type="ARBA" id="ARBA00022803"/>
    </source>
</evidence>
<evidence type="ECO:0000256" key="4">
    <source>
        <dbReference type="ARBA" id="ARBA00022490"/>
    </source>
</evidence>
<evidence type="ECO:0000256" key="6">
    <source>
        <dbReference type="ARBA" id="ARBA00023054"/>
    </source>
</evidence>
<comment type="function">
    <text evidence="8">Plays a role in the organization of both preexisting and nascent microtubules in interphase cells. During mitosis, required for the organization and orientation of the mitotic spindle.</text>
</comment>
<name>A0A6J2V6J0_CHACN</name>
<dbReference type="Proteomes" id="UP000504632">
    <property type="component" value="Chromosome 4"/>
</dbReference>
<dbReference type="GO" id="GO:0005813">
    <property type="term" value="C:centrosome"/>
    <property type="evidence" value="ECO:0007669"/>
    <property type="project" value="UniProtKB-SubCell"/>
</dbReference>
<evidence type="ECO:0000313" key="11">
    <source>
        <dbReference type="Proteomes" id="UP000504632"/>
    </source>
</evidence>
<evidence type="ECO:0000256" key="3">
    <source>
        <dbReference type="ARBA" id="ARBA00018408"/>
    </source>
</evidence>
<feature type="region of interest" description="Disordered" evidence="10">
    <location>
        <begin position="243"/>
        <end position="272"/>
    </location>
</feature>
<dbReference type="CTD" id="80321"/>
<keyword evidence="11" id="KW-1185">Reference proteome</keyword>
<sequence length="658" mass="75431">MERERKSLNAVFQSRDKTYVFLWTYSQFQQEQTEWDAVNRLLQHHGFKPVHFADPTENKNLADLVLLERSSSADIRGTLKTMLTDSERRQALIQELIQSNSQLKEEVQEHQARAVRHSQRAAELEGVLDGVKAKVQDLEDSYISKAAQQHNQFQQLQQDKRDAEKRCQALEQKLSQEKETVSQLQKKLYFAVKEEERRVARQNQAFQLIHKRSTRPQSPVDQQILDVIDVYESQLQQLRNELKAQQTNSGENGSSDSQRNRKSLDKSSVDTSSNYKALLKSYQEQLKETKSQREELRAEIQRLKQDLESRPTVKELKSYKQQLKRMDRIIQQSSLKSALGMRAEEGREAANTDVNNIEHMPAGVCRKYLKDACKELKVHDVTDLMSALKARGREADAAIRLEKILNDIISVLTSPRAPLGLLRWRPGHQSSRELSQHVEFEHIQPTLEVWAEQLGSLEDVHRALSKLMKRLLPWQPESSYNTSPDGVKVQDVMLMLETLLEETGEEDKVVLSDKATQVLRSPTKHTLQSMVSHFQKLFDAPTLRGVYPRMNEVYTRLGEMTNAMRNLRDVLEMDDRASPSEVVNQVARVVSSCGPVAGQALQSLLETSDIDSIIVKLREHEEFFPAFHALVLDLLQILDVQCLDDIVPAVKSLKSSSQ</sequence>
<organism evidence="11 12">
    <name type="scientific">Chanos chanos</name>
    <name type="common">Milkfish</name>
    <name type="synonym">Mugil chanos</name>
    <dbReference type="NCBI Taxonomy" id="29144"/>
    <lineage>
        <taxon>Eukaryota</taxon>
        <taxon>Metazoa</taxon>
        <taxon>Chordata</taxon>
        <taxon>Craniata</taxon>
        <taxon>Vertebrata</taxon>
        <taxon>Euteleostomi</taxon>
        <taxon>Actinopterygii</taxon>
        <taxon>Neopterygii</taxon>
        <taxon>Teleostei</taxon>
        <taxon>Ostariophysi</taxon>
        <taxon>Gonorynchiformes</taxon>
        <taxon>Chanidae</taxon>
        <taxon>Chanos</taxon>
    </lineage>
</organism>
<reference evidence="12" key="1">
    <citation type="submission" date="2025-08" db="UniProtKB">
        <authorList>
            <consortium name="RefSeq"/>
        </authorList>
    </citation>
    <scope>IDENTIFICATION</scope>
</reference>
<dbReference type="RefSeq" id="XP_030627929.1">
    <property type="nucleotide sequence ID" value="XM_030772069.1"/>
</dbReference>
<dbReference type="GeneID" id="115810143"/>
<dbReference type="InParanoid" id="A0A6J2V6J0"/>
<evidence type="ECO:0000256" key="1">
    <source>
        <dbReference type="ARBA" id="ARBA00004300"/>
    </source>
</evidence>
<dbReference type="InterPro" id="IPR037692">
    <property type="entry name" value="CEP70"/>
</dbReference>
<dbReference type="GO" id="GO:0070507">
    <property type="term" value="P:regulation of microtubule cytoskeleton organization"/>
    <property type="evidence" value="ECO:0007669"/>
    <property type="project" value="InterPro"/>
</dbReference>
<comment type="subcellular location">
    <subcellularLocation>
        <location evidence="1">Cytoplasm</location>
        <location evidence="1">Cytoskeleton</location>
        <location evidence="1">Microtubule organizing center</location>
        <location evidence="1">Centrosome</location>
    </subcellularLocation>
</comment>
<keyword evidence="7" id="KW-0206">Cytoskeleton</keyword>
<dbReference type="AlphaFoldDB" id="A0A6J2V6J0"/>
<keyword evidence="4" id="KW-0963">Cytoplasm</keyword>
<feature type="coiled-coil region" evidence="9">
    <location>
        <begin position="89"/>
        <end position="187"/>
    </location>
</feature>
<dbReference type="PANTHER" id="PTHR14594:SF1">
    <property type="entry name" value="CENTROSOMAL PROTEIN OF 70 KDA"/>
    <property type="match status" value="1"/>
</dbReference>
<evidence type="ECO:0000256" key="7">
    <source>
        <dbReference type="ARBA" id="ARBA00023212"/>
    </source>
</evidence>
<protein>
    <recommendedName>
        <fullName evidence="3">Centrosomal protein of 70 kDa</fullName>
    </recommendedName>
</protein>
<proteinExistence type="predicted"/>
<keyword evidence="6 9" id="KW-0175">Coiled coil</keyword>
<feature type="compositionally biased region" description="Polar residues" evidence="10">
    <location>
        <begin position="243"/>
        <end position="257"/>
    </location>
</feature>
<evidence type="ECO:0000256" key="8">
    <source>
        <dbReference type="ARBA" id="ARBA00025273"/>
    </source>
</evidence>
<dbReference type="GO" id="GO:0060271">
    <property type="term" value="P:cilium assembly"/>
    <property type="evidence" value="ECO:0007669"/>
    <property type="project" value="InterPro"/>
</dbReference>
<keyword evidence="5" id="KW-0802">TPR repeat</keyword>
<evidence type="ECO:0000256" key="2">
    <source>
        <dbReference type="ARBA" id="ARBA00011832"/>
    </source>
</evidence>
<evidence type="ECO:0000256" key="10">
    <source>
        <dbReference type="SAM" id="MobiDB-lite"/>
    </source>
</evidence>
<evidence type="ECO:0000256" key="9">
    <source>
        <dbReference type="SAM" id="Coils"/>
    </source>
</evidence>
<comment type="subunit">
    <text evidence="2">Directly interacts with tubulin-gamma; this interaction determines centrosomal localization.</text>
</comment>
<dbReference type="OrthoDB" id="2020926at2759"/>
<dbReference type="PANTHER" id="PTHR14594">
    <property type="entry name" value="CENTROSOMAL PROTEIN OF 70 KDA"/>
    <property type="match status" value="1"/>
</dbReference>